<evidence type="ECO:0008006" key="6">
    <source>
        <dbReference type="Google" id="ProtNLM"/>
    </source>
</evidence>
<dbReference type="HOGENOM" id="CLU_009129_5_0_1"/>
<dbReference type="PANTHER" id="PTHR12864">
    <property type="entry name" value="RAN BINDING PROTEIN 9-RELATED"/>
    <property type="match status" value="1"/>
</dbReference>
<reference evidence="4 5" key="1">
    <citation type="submission" date="2014-04" db="EMBL/GenBank/DDBJ databases">
        <authorList>
            <consortium name="DOE Joint Genome Institute"/>
            <person name="Kuo A."/>
            <person name="Tarkka M."/>
            <person name="Buscot F."/>
            <person name="Kohler A."/>
            <person name="Nagy L.G."/>
            <person name="Floudas D."/>
            <person name="Copeland A."/>
            <person name="Barry K.W."/>
            <person name="Cichocki N."/>
            <person name="Veneault-Fourrey C."/>
            <person name="LaButti K."/>
            <person name="Lindquist E.A."/>
            <person name="Lipzen A."/>
            <person name="Lundell T."/>
            <person name="Morin E."/>
            <person name="Murat C."/>
            <person name="Sun H."/>
            <person name="Tunlid A."/>
            <person name="Henrissat B."/>
            <person name="Grigoriev I.V."/>
            <person name="Hibbett D.S."/>
            <person name="Martin F."/>
            <person name="Nordberg H.P."/>
            <person name="Cantor M.N."/>
            <person name="Hua S.X."/>
        </authorList>
    </citation>
    <scope>NUCLEOTIDE SEQUENCE [LARGE SCALE GENOMIC DNA]</scope>
    <source>
        <strain evidence="4 5">F 1598</strain>
    </source>
</reference>
<accession>A0A0C3C521</accession>
<dbReference type="Proteomes" id="UP000054166">
    <property type="component" value="Unassembled WGS sequence"/>
</dbReference>
<feature type="domain" description="B30.2/SPRY" evidence="2">
    <location>
        <begin position="1"/>
        <end position="175"/>
    </location>
</feature>
<dbReference type="SUPFAM" id="SSF49899">
    <property type="entry name" value="Concanavalin A-like lectins/glucanases"/>
    <property type="match status" value="1"/>
</dbReference>
<dbReference type="Pfam" id="PF10607">
    <property type="entry name" value="CTLH"/>
    <property type="match status" value="1"/>
</dbReference>
<dbReference type="InterPro" id="IPR024964">
    <property type="entry name" value="CTLH/CRA"/>
</dbReference>
<dbReference type="InterPro" id="IPR035782">
    <property type="entry name" value="SPRY_RanBP9/10"/>
</dbReference>
<gene>
    <name evidence="4" type="ORF">PILCRDRAFT_67832</name>
</gene>
<dbReference type="PROSITE" id="PS50896">
    <property type="entry name" value="LISH"/>
    <property type="match status" value="1"/>
</dbReference>
<dbReference type="InterPro" id="IPR003877">
    <property type="entry name" value="SPRY_dom"/>
</dbReference>
<dbReference type="PROSITE" id="PS50897">
    <property type="entry name" value="CTLH"/>
    <property type="match status" value="1"/>
</dbReference>
<protein>
    <recommendedName>
        <fullName evidence="6">B30.2/SPRY domain-containing protein</fullName>
    </recommendedName>
</protein>
<dbReference type="InterPro" id="IPR006594">
    <property type="entry name" value="LisH"/>
</dbReference>
<evidence type="ECO:0000259" key="2">
    <source>
        <dbReference type="PROSITE" id="PS50188"/>
    </source>
</evidence>
<dbReference type="InterPro" id="IPR006595">
    <property type="entry name" value="CTLH_C"/>
</dbReference>
<evidence type="ECO:0000256" key="1">
    <source>
        <dbReference type="SAM" id="MobiDB-lite"/>
    </source>
</evidence>
<keyword evidence="5" id="KW-1185">Reference proteome</keyword>
<evidence type="ECO:0000313" key="4">
    <source>
        <dbReference type="EMBL" id="KIM84722.1"/>
    </source>
</evidence>
<dbReference type="Pfam" id="PF00622">
    <property type="entry name" value="SPRY"/>
    <property type="match status" value="1"/>
</dbReference>
<dbReference type="InterPro" id="IPR001870">
    <property type="entry name" value="B30.2/SPRY"/>
</dbReference>
<evidence type="ECO:0000313" key="5">
    <source>
        <dbReference type="Proteomes" id="UP000054166"/>
    </source>
</evidence>
<dbReference type="PROSITE" id="PS50188">
    <property type="entry name" value="B302_SPRY"/>
    <property type="match status" value="1"/>
</dbReference>
<sequence length="540" mass="58058">MKLPTRWSQEVRCPSLSVSGDGRELTFNGPSSSGDKEAAAARTDYPIPTACGIFYYEVEILSKGQKGHISIGFAAGDVKLSRLPGWEKNSWGYHGDDGFSFSAEKNGTPYGPKFGTGDVVGCGVDFSQNKAFYTKDGAFLGNVFDRVGSTTPIYPSVGLRHSGEAIRVNFGHEPFKFNIEDHVLQARNVTWAAIMNTPLRREFITNSPPPHGTAAAAMGSEGRGPINQLVLSYLSHHGYAKTARAFQAQYVDMDMDLTPPSKKSSTALPTTTTTTLSTFDGWGPGTHPNDIELRTRIVNSVIEGDIDTALNETARWHPKVLEREEGLMLFKLRCRKFVELLLEAAELKKRMKREEAAGCAGVGEGKSGFVDGMDVDDGLEDGVNGFGGGSGSGSSGSSAIPIKAKRKHSISHSDWTGAAAAQYESALSSAILYGQALQSDYKTDSRPEVQAIFNRTFGVVAYEDPLEAGGDVAEVAGQEARVALATELNQDILQSQGRPAHPTLERLYRQTAACILQLGLLGVGAAAFADMPKEFLDVDT</sequence>
<dbReference type="SMART" id="SM00757">
    <property type="entry name" value="CRA"/>
    <property type="match status" value="1"/>
</dbReference>
<feature type="region of interest" description="Disordered" evidence="1">
    <location>
        <begin position="384"/>
        <end position="403"/>
    </location>
</feature>
<dbReference type="InterPro" id="IPR013320">
    <property type="entry name" value="ConA-like_dom_sf"/>
</dbReference>
<dbReference type="InParanoid" id="A0A0C3C521"/>
<dbReference type="Gene3D" id="2.60.120.920">
    <property type="match status" value="1"/>
</dbReference>
<dbReference type="SMART" id="SM00449">
    <property type="entry name" value="SPRY"/>
    <property type="match status" value="1"/>
</dbReference>
<dbReference type="Pfam" id="PF08513">
    <property type="entry name" value="LisH"/>
    <property type="match status" value="1"/>
</dbReference>
<name>A0A0C3C521_PILCF</name>
<dbReference type="InterPro" id="IPR013144">
    <property type="entry name" value="CRA_dom"/>
</dbReference>
<proteinExistence type="predicted"/>
<dbReference type="OrthoDB" id="25503at2759"/>
<dbReference type="EMBL" id="KN832987">
    <property type="protein sequence ID" value="KIM84722.1"/>
    <property type="molecule type" value="Genomic_DNA"/>
</dbReference>
<reference evidence="5" key="2">
    <citation type="submission" date="2015-01" db="EMBL/GenBank/DDBJ databases">
        <title>Evolutionary Origins and Diversification of the Mycorrhizal Mutualists.</title>
        <authorList>
            <consortium name="DOE Joint Genome Institute"/>
            <consortium name="Mycorrhizal Genomics Consortium"/>
            <person name="Kohler A."/>
            <person name="Kuo A."/>
            <person name="Nagy L.G."/>
            <person name="Floudas D."/>
            <person name="Copeland A."/>
            <person name="Barry K.W."/>
            <person name="Cichocki N."/>
            <person name="Veneault-Fourrey C."/>
            <person name="LaButti K."/>
            <person name="Lindquist E.A."/>
            <person name="Lipzen A."/>
            <person name="Lundell T."/>
            <person name="Morin E."/>
            <person name="Murat C."/>
            <person name="Riley R."/>
            <person name="Ohm R."/>
            <person name="Sun H."/>
            <person name="Tunlid A."/>
            <person name="Henrissat B."/>
            <person name="Grigoriev I.V."/>
            <person name="Hibbett D.S."/>
            <person name="Martin F."/>
        </authorList>
    </citation>
    <scope>NUCLEOTIDE SEQUENCE [LARGE SCALE GENOMIC DNA]</scope>
    <source>
        <strain evidence="5">F 1598</strain>
    </source>
</reference>
<dbReference type="SMART" id="SM00668">
    <property type="entry name" value="CTLH"/>
    <property type="match status" value="1"/>
</dbReference>
<organism evidence="4 5">
    <name type="scientific">Piloderma croceum (strain F 1598)</name>
    <dbReference type="NCBI Taxonomy" id="765440"/>
    <lineage>
        <taxon>Eukaryota</taxon>
        <taxon>Fungi</taxon>
        <taxon>Dikarya</taxon>
        <taxon>Basidiomycota</taxon>
        <taxon>Agaricomycotina</taxon>
        <taxon>Agaricomycetes</taxon>
        <taxon>Agaricomycetidae</taxon>
        <taxon>Atheliales</taxon>
        <taxon>Atheliaceae</taxon>
        <taxon>Piloderma</taxon>
    </lineage>
</organism>
<dbReference type="InterPro" id="IPR050618">
    <property type="entry name" value="Ubq-SigPath_Reg"/>
</dbReference>
<dbReference type="AlphaFoldDB" id="A0A0C3C521"/>
<dbReference type="STRING" id="765440.A0A0C3C521"/>
<dbReference type="InterPro" id="IPR043136">
    <property type="entry name" value="B30.2/SPRY_sf"/>
</dbReference>
<dbReference type="FunCoup" id="A0A0C3C521">
    <property type="interactions" value="301"/>
</dbReference>
<feature type="compositionally biased region" description="Gly residues" evidence="1">
    <location>
        <begin position="384"/>
        <end position="394"/>
    </location>
</feature>
<dbReference type="CDD" id="cd12909">
    <property type="entry name" value="SPRY_RanBP9_10"/>
    <property type="match status" value="1"/>
</dbReference>
<evidence type="ECO:0000259" key="3">
    <source>
        <dbReference type="PROSITE" id="PS50897"/>
    </source>
</evidence>
<feature type="domain" description="CTLH" evidence="3">
    <location>
        <begin position="290"/>
        <end position="348"/>
    </location>
</feature>